<accession>N9Y2C7</accession>
<feature type="domain" description="Tyr recombinase" evidence="5">
    <location>
        <begin position="141"/>
        <end position="325"/>
    </location>
</feature>
<evidence type="ECO:0000256" key="1">
    <source>
        <dbReference type="ARBA" id="ARBA00008857"/>
    </source>
</evidence>
<evidence type="ECO:0000256" key="2">
    <source>
        <dbReference type="ARBA" id="ARBA00023125"/>
    </source>
</evidence>
<evidence type="ECO:0000256" key="3">
    <source>
        <dbReference type="ARBA" id="ARBA00023172"/>
    </source>
</evidence>
<dbReference type="InterPro" id="IPR050090">
    <property type="entry name" value="Tyrosine_recombinase_XerCD"/>
</dbReference>
<dbReference type="InterPro" id="IPR011010">
    <property type="entry name" value="DNA_brk_join_enz"/>
</dbReference>
<evidence type="ECO:0000259" key="6">
    <source>
        <dbReference type="PROSITE" id="PS51900"/>
    </source>
</evidence>
<dbReference type="PROSITE" id="PS51898">
    <property type="entry name" value="TYR_RECOMBINASE"/>
    <property type="match status" value="1"/>
</dbReference>
<organism evidence="7 8">
    <name type="scientific">Clostridium thermobutyricum</name>
    <dbReference type="NCBI Taxonomy" id="29372"/>
    <lineage>
        <taxon>Bacteria</taxon>
        <taxon>Bacillati</taxon>
        <taxon>Bacillota</taxon>
        <taxon>Clostridia</taxon>
        <taxon>Eubacteriales</taxon>
        <taxon>Clostridiaceae</taxon>
        <taxon>Clostridium</taxon>
    </lineage>
</organism>
<dbReference type="AlphaFoldDB" id="N9Y2C7"/>
<dbReference type="EMBL" id="AGYT01000008">
    <property type="protein sequence ID" value="ENZ01997.1"/>
    <property type="molecule type" value="Genomic_DNA"/>
</dbReference>
<dbReference type="InterPro" id="IPR013762">
    <property type="entry name" value="Integrase-like_cat_sf"/>
</dbReference>
<evidence type="ECO:0000256" key="4">
    <source>
        <dbReference type="PROSITE-ProRule" id="PRU01248"/>
    </source>
</evidence>
<comment type="similarity">
    <text evidence="1">Belongs to the 'phage' integrase family.</text>
</comment>
<feature type="domain" description="Core-binding (CB)" evidence="6">
    <location>
        <begin position="9"/>
        <end position="120"/>
    </location>
</feature>
<evidence type="ECO:0000313" key="8">
    <source>
        <dbReference type="Proteomes" id="UP000013097"/>
    </source>
</evidence>
<dbReference type="Gene3D" id="1.10.150.130">
    <property type="match status" value="1"/>
</dbReference>
<dbReference type="PANTHER" id="PTHR30349:SF64">
    <property type="entry name" value="PROPHAGE INTEGRASE INTD-RELATED"/>
    <property type="match status" value="1"/>
</dbReference>
<dbReference type="Pfam" id="PF00589">
    <property type="entry name" value="Phage_integrase"/>
    <property type="match status" value="1"/>
</dbReference>
<sequence>MVKILKTKRNFNFYIEDYMEYCKLKGLSIKTMKSYESSLLLFSKYVEEEFQLSKVEEIKLIHAKEYVKFTKERGKYSYVSDDKTVSINNPSIRKDFGKVVSPMTINNYIRNLKVFFTWAVDNKIIKSSPMDKVQFVKVKRKPKDNISDSDFTALIRILDVTKYYEYRDYVVIQLIMDTGMRLGETLSLVIDDIDLDRRAILIPADIAKSKKERYVFFSNTMAGILRRWLQFKDRYINNDILIFPTSRGTKLGIPHFERNFRLYKQRSGLTKNITPHSLRNNFAKRCLMSGMDIYTLSRILGHSSVTVTEKAYLDLTVTDIRKNYQKFSPLENMQKR</sequence>
<evidence type="ECO:0008006" key="9">
    <source>
        <dbReference type="Google" id="ProtNLM"/>
    </source>
</evidence>
<dbReference type="GO" id="GO:0006310">
    <property type="term" value="P:DNA recombination"/>
    <property type="evidence" value="ECO:0007669"/>
    <property type="project" value="UniProtKB-KW"/>
</dbReference>
<dbReference type="Gene3D" id="1.10.443.10">
    <property type="entry name" value="Intergrase catalytic core"/>
    <property type="match status" value="1"/>
</dbReference>
<evidence type="ECO:0000313" key="7">
    <source>
        <dbReference type="EMBL" id="ENZ01997.1"/>
    </source>
</evidence>
<dbReference type="SUPFAM" id="SSF56349">
    <property type="entry name" value="DNA breaking-rejoining enzymes"/>
    <property type="match status" value="1"/>
</dbReference>
<protein>
    <recommendedName>
        <fullName evidence="9">Tyr recombinase domain-containing protein</fullName>
    </recommendedName>
</protein>
<dbReference type="GO" id="GO:0015074">
    <property type="term" value="P:DNA integration"/>
    <property type="evidence" value="ECO:0007669"/>
    <property type="project" value="InterPro"/>
</dbReference>
<dbReference type="HOGENOM" id="CLU_027562_9_2_9"/>
<dbReference type="GO" id="GO:0003677">
    <property type="term" value="F:DNA binding"/>
    <property type="evidence" value="ECO:0007669"/>
    <property type="project" value="UniProtKB-UniRule"/>
</dbReference>
<keyword evidence="2 4" id="KW-0238">DNA-binding</keyword>
<dbReference type="Proteomes" id="UP000013097">
    <property type="component" value="Unassembled WGS sequence"/>
</dbReference>
<comment type="caution">
    <text evidence="7">The sequence shown here is derived from an EMBL/GenBank/DDBJ whole genome shotgun (WGS) entry which is preliminary data.</text>
</comment>
<gene>
    <name evidence="7" type="ORF">HMPREF1092_01232</name>
</gene>
<keyword evidence="3" id="KW-0233">DNA recombination</keyword>
<dbReference type="RefSeq" id="WP_002597733.1">
    <property type="nucleotide sequence ID" value="NZ_KB850956.1"/>
</dbReference>
<name>N9Y2C7_9CLOT</name>
<dbReference type="PATRIC" id="fig|999411.4.peg.1205"/>
<dbReference type="PANTHER" id="PTHR30349">
    <property type="entry name" value="PHAGE INTEGRASE-RELATED"/>
    <property type="match status" value="1"/>
</dbReference>
<dbReference type="eggNOG" id="COG4974">
    <property type="taxonomic scope" value="Bacteria"/>
</dbReference>
<reference evidence="7 8" key="1">
    <citation type="submission" date="2013-01" db="EMBL/GenBank/DDBJ databases">
        <title>The Genome Sequence of Clostridium colicanis 209318.</title>
        <authorList>
            <consortium name="The Broad Institute Genome Sequencing Platform"/>
            <person name="Earl A."/>
            <person name="Ward D."/>
            <person name="Feldgarden M."/>
            <person name="Gevers D."/>
            <person name="Courvalin P."/>
            <person name="Lambert T."/>
            <person name="Walker B."/>
            <person name="Young S.K."/>
            <person name="Zeng Q."/>
            <person name="Gargeya S."/>
            <person name="Fitzgerald M."/>
            <person name="Haas B."/>
            <person name="Abouelleil A."/>
            <person name="Alvarado L."/>
            <person name="Arachchi H.M."/>
            <person name="Berlin A.M."/>
            <person name="Chapman S.B."/>
            <person name="Dewar J."/>
            <person name="Goldberg J."/>
            <person name="Griggs A."/>
            <person name="Gujja S."/>
            <person name="Hansen M."/>
            <person name="Howarth C."/>
            <person name="Imamovic A."/>
            <person name="Larimer J."/>
            <person name="McCowan C."/>
            <person name="Murphy C."/>
            <person name="Neiman D."/>
            <person name="Pearson M."/>
            <person name="Priest M."/>
            <person name="Roberts A."/>
            <person name="Saif S."/>
            <person name="Shea T."/>
            <person name="Sisk P."/>
            <person name="Sykes S."/>
            <person name="Wortman J."/>
            <person name="Nusbaum C."/>
            <person name="Birren B."/>
        </authorList>
    </citation>
    <scope>NUCLEOTIDE SEQUENCE [LARGE SCALE GENOMIC DNA]</scope>
    <source>
        <strain evidence="7 8">209318</strain>
    </source>
</reference>
<dbReference type="InterPro" id="IPR044068">
    <property type="entry name" value="CB"/>
</dbReference>
<dbReference type="InterPro" id="IPR010998">
    <property type="entry name" value="Integrase_recombinase_N"/>
</dbReference>
<keyword evidence="8" id="KW-1185">Reference proteome</keyword>
<proteinExistence type="inferred from homology"/>
<dbReference type="PROSITE" id="PS51900">
    <property type="entry name" value="CB"/>
    <property type="match status" value="1"/>
</dbReference>
<dbReference type="InterPro" id="IPR002104">
    <property type="entry name" value="Integrase_catalytic"/>
</dbReference>
<evidence type="ECO:0000259" key="5">
    <source>
        <dbReference type="PROSITE" id="PS51898"/>
    </source>
</evidence>